<dbReference type="GO" id="GO:0004467">
    <property type="term" value="F:long-chain fatty acid-CoA ligase activity"/>
    <property type="evidence" value="ECO:0007669"/>
    <property type="project" value="TreeGrafter"/>
</dbReference>
<feature type="transmembrane region" description="Helical" evidence="1">
    <location>
        <begin position="20"/>
        <end position="39"/>
    </location>
</feature>
<dbReference type="Proteomes" id="UP001337655">
    <property type="component" value="Unassembled WGS sequence"/>
</dbReference>
<organism evidence="3 4">
    <name type="scientific">Saxophila tyrrhenica</name>
    <dbReference type="NCBI Taxonomy" id="1690608"/>
    <lineage>
        <taxon>Eukaryota</taxon>
        <taxon>Fungi</taxon>
        <taxon>Dikarya</taxon>
        <taxon>Ascomycota</taxon>
        <taxon>Pezizomycotina</taxon>
        <taxon>Dothideomycetes</taxon>
        <taxon>Dothideomycetidae</taxon>
        <taxon>Mycosphaerellales</taxon>
        <taxon>Extremaceae</taxon>
        <taxon>Saxophila</taxon>
    </lineage>
</organism>
<proteinExistence type="predicted"/>
<keyword evidence="4" id="KW-1185">Reference proteome</keyword>
<dbReference type="EMBL" id="JAVRRT010000013">
    <property type="protein sequence ID" value="KAK5166469.1"/>
    <property type="molecule type" value="Genomic_DNA"/>
</dbReference>
<dbReference type="SUPFAM" id="SSF56801">
    <property type="entry name" value="Acetyl-CoA synthetase-like"/>
    <property type="match status" value="1"/>
</dbReference>
<gene>
    <name evidence="3" type="ORF">LTR77_008012</name>
</gene>
<feature type="transmembrane region" description="Helical" evidence="1">
    <location>
        <begin position="158"/>
        <end position="180"/>
    </location>
</feature>
<evidence type="ECO:0000259" key="2">
    <source>
        <dbReference type="Pfam" id="PF00501"/>
    </source>
</evidence>
<reference evidence="3 4" key="1">
    <citation type="submission" date="2023-08" db="EMBL/GenBank/DDBJ databases">
        <title>Black Yeasts Isolated from many extreme environments.</title>
        <authorList>
            <person name="Coleine C."/>
            <person name="Stajich J.E."/>
            <person name="Selbmann L."/>
        </authorList>
    </citation>
    <scope>NUCLEOTIDE SEQUENCE [LARGE SCALE GENOMIC DNA]</scope>
    <source>
        <strain evidence="3 4">CCFEE 5935</strain>
    </source>
</reference>
<evidence type="ECO:0000313" key="3">
    <source>
        <dbReference type="EMBL" id="KAK5166469.1"/>
    </source>
</evidence>
<evidence type="ECO:0000256" key="1">
    <source>
        <dbReference type="SAM" id="Phobius"/>
    </source>
</evidence>
<dbReference type="AlphaFoldDB" id="A0AAV9P5H3"/>
<dbReference type="GeneID" id="89929346"/>
<sequence>MGNILEQLDAQLASLLYDWSFSTTLIALIIAAFVAYPIFYPSEPDTHPLLLARQSAIGSVRNKNESAVYRSPEVPADTPLRSGLGVKDASAPRWSAGKDGDLRDVWREVMKGGKNDVAKGSIMTVLGKEELVEHDVEQLNQEIAVMGKHMKEAGVKKVAVYLPNCAEYLMTVFACSFYGLTPVLLPYNLPHPKIIELLKSTSADGLICAAGNLPLEDVAEQCQNLRLLTWVVEKTSRHMDWNGVPSFAEKRLQVSVWHDVVEENTSTAPQLPSNDDVPTPADITIVQQNLIDLSQPPQTTTFTHRNLASATAALISALPSRQRLNAADLVLPASSFSVPYVLCQTLATLYTHASLAITSVAEPGVDLALATRGVAPTVVIASAETLAKLHAQENETAKGLLHSLAKYTSTQSLASGRMPDGNSLLFRLLSPSKTASQPGKLRLILTSERLGGGSPPLSAAMLSDLRIFTRARICYALTSPFVAGAVAQTHVFDYRVREGQAGSRYSHFGLPLSSVEIKLVNKEDREVEGTGPRGEIVVKGPAVAGEGKEAEVNIGVGGRFGVDGCLELV</sequence>
<dbReference type="GO" id="GO:0016020">
    <property type="term" value="C:membrane"/>
    <property type="evidence" value="ECO:0007669"/>
    <property type="project" value="TreeGrafter"/>
</dbReference>
<name>A0AAV9P5H3_9PEZI</name>
<dbReference type="PANTHER" id="PTHR43272:SF11">
    <property type="entry name" value="AMP-DEPENDENT SYNTHETASE_LIGASE DOMAIN-CONTAINING PROTEIN"/>
    <property type="match status" value="1"/>
</dbReference>
<dbReference type="Gene3D" id="3.40.50.12780">
    <property type="entry name" value="N-terminal domain of ligase-like"/>
    <property type="match status" value="1"/>
</dbReference>
<accession>A0AAV9P5H3</accession>
<keyword evidence="1" id="KW-0472">Membrane</keyword>
<dbReference type="InterPro" id="IPR000873">
    <property type="entry name" value="AMP-dep_synth/lig_dom"/>
</dbReference>
<keyword evidence="1" id="KW-0812">Transmembrane</keyword>
<comment type="caution">
    <text evidence="3">The sequence shown here is derived from an EMBL/GenBank/DDBJ whole genome shotgun (WGS) entry which is preliminary data.</text>
</comment>
<dbReference type="PANTHER" id="PTHR43272">
    <property type="entry name" value="LONG-CHAIN-FATTY-ACID--COA LIGASE"/>
    <property type="match status" value="1"/>
</dbReference>
<dbReference type="RefSeq" id="XP_064656351.1">
    <property type="nucleotide sequence ID" value="XM_064805246.1"/>
</dbReference>
<keyword evidence="1" id="KW-1133">Transmembrane helix</keyword>
<dbReference type="GO" id="GO:0005783">
    <property type="term" value="C:endoplasmic reticulum"/>
    <property type="evidence" value="ECO:0007669"/>
    <property type="project" value="TreeGrafter"/>
</dbReference>
<feature type="domain" description="AMP-dependent synthetase/ligase" evidence="2">
    <location>
        <begin position="302"/>
        <end position="544"/>
    </location>
</feature>
<dbReference type="Pfam" id="PF00501">
    <property type="entry name" value="AMP-binding"/>
    <property type="match status" value="2"/>
</dbReference>
<protein>
    <recommendedName>
        <fullName evidence="2">AMP-dependent synthetase/ligase domain-containing protein</fullName>
    </recommendedName>
</protein>
<evidence type="ECO:0000313" key="4">
    <source>
        <dbReference type="Proteomes" id="UP001337655"/>
    </source>
</evidence>
<dbReference type="InterPro" id="IPR042099">
    <property type="entry name" value="ANL_N_sf"/>
</dbReference>
<feature type="domain" description="AMP-dependent synthetase/ligase" evidence="2">
    <location>
        <begin position="137"/>
        <end position="233"/>
    </location>
</feature>